<comment type="caution">
    <text evidence="1">The sequence shown here is derived from an EMBL/GenBank/DDBJ whole genome shotgun (WGS) entry which is preliminary data.</text>
</comment>
<proteinExistence type="predicted"/>
<reference evidence="1" key="1">
    <citation type="submission" date="2016-12" db="EMBL/GenBank/DDBJ databases">
        <authorList>
            <person name="Moulin L."/>
        </authorList>
    </citation>
    <scope>NUCLEOTIDE SEQUENCE [LARGE SCALE GENOMIC DNA]</scope>
    <source>
        <strain evidence="1">STM 7183</strain>
    </source>
</reference>
<dbReference type="AlphaFoldDB" id="A0A1N7STB3"/>
<accession>A0A1N7STB3</accession>
<keyword evidence="2" id="KW-1185">Reference proteome</keyword>
<evidence type="ECO:0000313" key="2">
    <source>
        <dbReference type="Proteomes" id="UP000195569"/>
    </source>
</evidence>
<organism evidence="1 2">
    <name type="scientific">Paraburkholderia piptadeniae</name>
    <dbReference type="NCBI Taxonomy" id="1701573"/>
    <lineage>
        <taxon>Bacteria</taxon>
        <taxon>Pseudomonadati</taxon>
        <taxon>Pseudomonadota</taxon>
        <taxon>Betaproteobacteria</taxon>
        <taxon>Burkholderiales</taxon>
        <taxon>Burkholderiaceae</taxon>
        <taxon>Paraburkholderia</taxon>
    </lineage>
</organism>
<gene>
    <name evidence="1" type="ORF">BN2476_850025</name>
</gene>
<dbReference type="EMBL" id="CYGY02000085">
    <property type="protein sequence ID" value="SIT50592.1"/>
    <property type="molecule type" value="Genomic_DNA"/>
</dbReference>
<evidence type="ECO:0000313" key="1">
    <source>
        <dbReference type="EMBL" id="SIT50592.1"/>
    </source>
</evidence>
<sequence length="67" mass="7305">MQQSASEDKTVSTLLLSCGKARPYKPHDATPESLNGRGPFHKRHAHPLITHCTIVTNPCWASLAAIL</sequence>
<dbReference type="Proteomes" id="UP000195569">
    <property type="component" value="Unassembled WGS sequence"/>
</dbReference>
<protein>
    <submittedName>
        <fullName evidence="1">Uncharacterized protein</fullName>
    </submittedName>
</protein>
<name>A0A1N7STB3_9BURK</name>